<dbReference type="CDD" id="cd06261">
    <property type="entry name" value="TM_PBP2"/>
    <property type="match status" value="1"/>
</dbReference>
<evidence type="ECO:0000256" key="4">
    <source>
        <dbReference type="ARBA" id="ARBA00022692"/>
    </source>
</evidence>
<keyword evidence="5 7" id="KW-1133">Transmembrane helix</keyword>
<evidence type="ECO:0000256" key="6">
    <source>
        <dbReference type="ARBA" id="ARBA00023136"/>
    </source>
</evidence>
<gene>
    <name evidence="9" type="ORF">GCM10009862_06070</name>
</gene>
<dbReference type="EMBL" id="BAAARI010000003">
    <property type="protein sequence ID" value="GAA2570082.1"/>
    <property type="molecule type" value="Genomic_DNA"/>
</dbReference>
<dbReference type="PROSITE" id="PS50928">
    <property type="entry name" value="ABC_TM1"/>
    <property type="match status" value="1"/>
</dbReference>
<proteinExistence type="inferred from homology"/>
<feature type="domain" description="ABC transmembrane type-1" evidence="8">
    <location>
        <begin position="95"/>
        <end position="305"/>
    </location>
</feature>
<evidence type="ECO:0000313" key="9">
    <source>
        <dbReference type="EMBL" id="GAA2570082.1"/>
    </source>
</evidence>
<dbReference type="Pfam" id="PF19300">
    <property type="entry name" value="BPD_transp_1_N"/>
    <property type="match status" value="1"/>
</dbReference>
<dbReference type="RefSeq" id="WP_344227081.1">
    <property type="nucleotide sequence ID" value="NZ_BAAARI010000003.1"/>
</dbReference>
<protein>
    <submittedName>
        <fullName evidence="9">ABC transporter permease</fullName>
    </submittedName>
</protein>
<dbReference type="SUPFAM" id="SSF161098">
    <property type="entry name" value="MetI-like"/>
    <property type="match status" value="1"/>
</dbReference>
<evidence type="ECO:0000256" key="1">
    <source>
        <dbReference type="ARBA" id="ARBA00004651"/>
    </source>
</evidence>
<evidence type="ECO:0000313" key="10">
    <source>
        <dbReference type="Proteomes" id="UP001500274"/>
    </source>
</evidence>
<feature type="transmembrane region" description="Helical" evidence="7">
    <location>
        <begin position="95"/>
        <end position="122"/>
    </location>
</feature>
<dbReference type="Gene3D" id="1.10.3720.10">
    <property type="entry name" value="MetI-like"/>
    <property type="match status" value="1"/>
</dbReference>
<name>A0ABN3P828_9MICO</name>
<evidence type="ECO:0000256" key="2">
    <source>
        <dbReference type="ARBA" id="ARBA00022448"/>
    </source>
</evidence>
<reference evidence="9 10" key="1">
    <citation type="journal article" date="2019" name="Int. J. Syst. Evol. Microbiol.">
        <title>The Global Catalogue of Microorganisms (GCM) 10K type strain sequencing project: providing services to taxonomists for standard genome sequencing and annotation.</title>
        <authorList>
            <consortium name="The Broad Institute Genomics Platform"/>
            <consortium name="The Broad Institute Genome Sequencing Center for Infectious Disease"/>
            <person name="Wu L."/>
            <person name="Ma J."/>
        </authorList>
    </citation>
    <scope>NUCLEOTIDE SEQUENCE [LARGE SCALE GENOMIC DNA]</scope>
    <source>
        <strain evidence="9 10">JCM 16365</strain>
    </source>
</reference>
<dbReference type="InterPro" id="IPR000515">
    <property type="entry name" value="MetI-like"/>
</dbReference>
<keyword evidence="10" id="KW-1185">Reference proteome</keyword>
<evidence type="ECO:0000256" key="7">
    <source>
        <dbReference type="RuleBase" id="RU363032"/>
    </source>
</evidence>
<feature type="transmembrane region" description="Helical" evidence="7">
    <location>
        <begin position="134"/>
        <end position="162"/>
    </location>
</feature>
<accession>A0ABN3P828</accession>
<dbReference type="InterPro" id="IPR035906">
    <property type="entry name" value="MetI-like_sf"/>
</dbReference>
<dbReference type="Pfam" id="PF00528">
    <property type="entry name" value="BPD_transp_1"/>
    <property type="match status" value="1"/>
</dbReference>
<keyword evidence="4 7" id="KW-0812">Transmembrane</keyword>
<dbReference type="Proteomes" id="UP001500274">
    <property type="component" value="Unassembled WGS sequence"/>
</dbReference>
<comment type="caution">
    <text evidence="9">The sequence shown here is derived from an EMBL/GenBank/DDBJ whole genome shotgun (WGS) entry which is preliminary data.</text>
</comment>
<comment type="similarity">
    <text evidence="7">Belongs to the binding-protein-dependent transport system permease family.</text>
</comment>
<dbReference type="InterPro" id="IPR045621">
    <property type="entry name" value="BPD_transp_1_N"/>
</dbReference>
<evidence type="ECO:0000256" key="3">
    <source>
        <dbReference type="ARBA" id="ARBA00022475"/>
    </source>
</evidence>
<sequence length="320" mass="33804">MVVYLLRRAAFLAVSLVVAMVVIFVLLRLLPGDPANALLSVDATPDQIAAARAQVGSDQPLVQQFATWAAQLLRLDLGESYISSRSVGDEVAARLAITLPLTLLAFGLALVVSLVVGITAAVKADRWYGILLSGFAQLGVAVPVFWVGVILVWIFALQLGLLPSGGFPRHDWEDPADALRSLTLPVITIAIVMSASLSRYVRAATLDVLGSDYLRTARAGGASRAEALLRHGVRNGAVPVVAVLGIELSTTLLGAVVVESVFTLPGLGSMLLTGIEQHDFANIQGVLVVSTLFVLLVGFAADVVQRLIDPRLRTSVSGNR</sequence>
<feature type="transmembrane region" description="Helical" evidence="7">
    <location>
        <begin position="237"/>
        <end position="262"/>
    </location>
</feature>
<keyword evidence="6 7" id="KW-0472">Membrane</keyword>
<keyword evidence="3" id="KW-1003">Cell membrane</keyword>
<feature type="transmembrane region" description="Helical" evidence="7">
    <location>
        <begin position="282"/>
        <end position="304"/>
    </location>
</feature>
<evidence type="ECO:0000256" key="5">
    <source>
        <dbReference type="ARBA" id="ARBA00022989"/>
    </source>
</evidence>
<evidence type="ECO:0000259" key="8">
    <source>
        <dbReference type="PROSITE" id="PS50928"/>
    </source>
</evidence>
<feature type="transmembrane region" description="Helical" evidence="7">
    <location>
        <begin position="9"/>
        <end position="30"/>
    </location>
</feature>
<dbReference type="PANTHER" id="PTHR43163:SF6">
    <property type="entry name" value="DIPEPTIDE TRANSPORT SYSTEM PERMEASE PROTEIN DPPB-RELATED"/>
    <property type="match status" value="1"/>
</dbReference>
<dbReference type="PANTHER" id="PTHR43163">
    <property type="entry name" value="DIPEPTIDE TRANSPORT SYSTEM PERMEASE PROTEIN DPPB-RELATED"/>
    <property type="match status" value="1"/>
</dbReference>
<feature type="transmembrane region" description="Helical" evidence="7">
    <location>
        <begin position="182"/>
        <end position="201"/>
    </location>
</feature>
<organism evidence="9 10">
    <name type="scientific">Microbacterium binotii</name>
    <dbReference type="NCBI Taxonomy" id="462710"/>
    <lineage>
        <taxon>Bacteria</taxon>
        <taxon>Bacillati</taxon>
        <taxon>Actinomycetota</taxon>
        <taxon>Actinomycetes</taxon>
        <taxon>Micrococcales</taxon>
        <taxon>Microbacteriaceae</taxon>
        <taxon>Microbacterium</taxon>
    </lineage>
</organism>
<keyword evidence="2 7" id="KW-0813">Transport</keyword>
<comment type="subcellular location">
    <subcellularLocation>
        <location evidence="1 7">Cell membrane</location>
        <topology evidence="1 7">Multi-pass membrane protein</topology>
    </subcellularLocation>
</comment>